<dbReference type="GO" id="GO:0043386">
    <property type="term" value="P:mycotoxin biosynthetic process"/>
    <property type="evidence" value="ECO:0007669"/>
    <property type="project" value="InterPro"/>
</dbReference>
<evidence type="ECO:0000256" key="2">
    <source>
        <dbReference type="SAM" id="Phobius"/>
    </source>
</evidence>
<organism evidence="3 4">
    <name type="scientific">Elsinoe australis</name>
    <dbReference type="NCBI Taxonomy" id="40998"/>
    <lineage>
        <taxon>Eukaryota</taxon>
        <taxon>Fungi</taxon>
        <taxon>Dikarya</taxon>
        <taxon>Ascomycota</taxon>
        <taxon>Pezizomycotina</taxon>
        <taxon>Dothideomycetes</taxon>
        <taxon>Dothideomycetidae</taxon>
        <taxon>Myriangiales</taxon>
        <taxon>Elsinoaceae</taxon>
        <taxon>Elsinoe</taxon>
    </lineage>
</organism>
<comment type="caution">
    <text evidence="3">The sequence shown here is derived from an EMBL/GenBank/DDBJ whole genome shotgun (WGS) entry which is preliminary data.</text>
</comment>
<keyword evidence="2" id="KW-0472">Membrane</keyword>
<evidence type="ECO:0000256" key="1">
    <source>
        <dbReference type="ARBA" id="ARBA00035112"/>
    </source>
</evidence>
<name>A0A4U7AMA9_9PEZI</name>
<comment type="similarity">
    <text evidence="1">Belongs to the ustYa family.</text>
</comment>
<dbReference type="Pfam" id="PF11807">
    <property type="entry name" value="UstYa"/>
    <property type="match status" value="1"/>
</dbReference>
<feature type="transmembrane region" description="Helical" evidence="2">
    <location>
        <begin position="36"/>
        <end position="57"/>
    </location>
</feature>
<accession>A0A4U7AMA9</accession>
<evidence type="ECO:0000313" key="3">
    <source>
        <dbReference type="EMBL" id="TKX19198.1"/>
    </source>
</evidence>
<protein>
    <submittedName>
        <fullName evidence="3">Uncharacterized protein</fullName>
    </submittedName>
</protein>
<dbReference type="AlphaFoldDB" id="A0A4U7AMA9"/>
<dbReference type="InterPro" id="IPR021765">
    <property type="entry name" value="UstYa-like"/>
</dbReference>
<dbReference type="Proteomes" id="UP000308133">
    <property type="component" value="Unassembled WGS sequence"/>
</dbReference>
<keyword evidence="2" id="KW-1133">Transmembrane helix</keyword>
<dbReference type="EMBL" id="PTQR01000118">
    <property type="protein sequence ID" value="TKX19198.1"/>
    <property type="molecule type" value="Genomic_DNA"/>
</dbReference>
<reference evidence="3 4" key="1">
    <citation type="submission" date="2018-02" db="EMBL/GenBank/DDBJ databases">
        <title>Draft genome sequences of Elsinoe sp., causing black scab on jojoba.</title>
        <authorList>
            <person name="Stodart B."/>
            <person name="Jeffress S."/>
            <person name="Ash G."/>
            <person name="Arun Chinnappa K."/>
        </authorList>
    </citation>
    <scope>NUCLEOTIDE SEQUENCE [LARGE SCALE GENOMIC DNA]</scope>
    <source>
        <strain evidence="3 4">Hillstone_2</strain>
    </source>
</reference>
<evidence type="ECO:0000313" key="4">
    <source>
        <dbReference type="Proteomes" id="UP000308133"/>
    </source>
</evidence>
<gene>
    <name evidence="3" type="ORF">C1H76_8652</name>
</gene>
<proteinExistence type="inferred from homology"/>
<sequence>MGYTVLPKSESPHVEDDDTKLRDSTFDRYHRRSQSLLIIIAWLSSLVLTFAVSGWYYSSTLSCAYGLTKDKAAVDYSSPLYGHLRPRLEAVTPKRDLWDDGNNIFRQDPNPKGDAAWTSLVKWNPILISKSEMDQLGMPTKGAVKWPNNPERPYVVRMDIFHLLHCVNELRKAVWFDHYQRNETLNPVYWDHKKHCADIIREEIMCTGSMNLYRMIWIDRQHKPWPEFTVNRQCRRWDDIQDWYEKHKLSDEDYKTLSQMVRPEDEYEYTMPSEGVKLVDALDAWEKKWNVSDEH</sequence>
<keyword evidence="2" id="KW-0812">Transmembrane</keyword>
<dbReference type="PANTHER" id="PTHR33365:SF14">
    <property type="entry name" value="TAT PATHWAY SIGNAL SEQUENCE"/>
    <property type="match status" value="1"/>
</dbReference>
<dbReference type="PANTHER" id="PTHR33365">
    <property type="entry name" value="YALI0B05434P"/>
    <property type="match status" value="1"/>
</dbReference>